<dbReference type="AlphaFoldDB" id="A0A0F8ZYB2"/>
<dbReference type="SUPFAM" id="SSF49842">
    <property type="entry name" value="TNF-like"/>
    <property type="match status" value="1"/>
</dbReference>
<comment type="caution">
    <text evidence="1">The sequence shown here is derived from an EMBL/GenBank/DDBJ whole genome shotgun (WGS) entry which is preliminary data.</text>
</comment>
<accession>A0A0F8ZYB2</accession>
<gene>
    <name evidence="1" type="ORF">LCGC14_2637910</name>
</gene>
<name>A0A0F8ZYB2_9ZZZZ</name>
<dbReference type="InterPro" id="IPR008983">
    <property type="entry name" value="Tumour_necrosis_fac-like_dom"/>
</dbReference>
<dbReference type="EMBL" id="LAZR01045413">
    <property type="protein sequence ID" value="KKK98922.1"/>
    <property type="molecule type" value="Genomic_DNA"/>
</dbReference>
<sequence length="454" mass="47632">AESTYFISIDNTGTLQTTTTRTDALYKDEIVLFEVLVDVSSNVIVVKDNHPYTFPTESSNWAHDVVGTVIANKNNGANITLNGTKGIEIDGADELEDHGLVVTIPDSGGVAETFSFMFTNGAGKWNRDSQVNTFPSEYNNGGVVAALGANKFGIFRLFISKDDIEIATPTYYAIFDTSQYNNLGQAQTAVANNSPANTSNELLDLEMAQLGFVIKEESSDNIVDVIIEKSVAGTQTSMPSTNLASLVTTNTTNFDGWLSATDTTVQTALDTLDEVQKGTTFSGTINVTSVDTNVAAAAVTLTATTLAADGTDGNIDISITPKGTGVLLTSAIGNAADITAISITAAGEITKPLQPAFLAFNTVSDIDVTGAGAVYTVLFNNPVFDQTSDYVAGTGIFSAPITAKYSFDTEVVIGAITGANNVTIRFNTSNRDTQMGTLSPSATKNAADQVALQG</sequence>
<proteinExistence type="predicted"/>
<evidence type="ECO:0000313" key="1">
    <source>
        <dbReference type="EMBL" id="KKK98922.1"/>
    </source>
</evidence>
<feature type="non-terminal residue" evidence="1">
    <location>
        <position position="454"/>
    </location>
</feature>
<organism evidence="1">
    <name type="scientific">marine sediment metagenome</name>
    <dbReference type="NCBI Taxonomy" id="412755"/>
    <lineage>
        <taxon>unclassified sequences</taxon>
        <taxon>metagenomes</taxon>
        <taxon>ecological metagenomes</taxon>
    </lineage>
</organism>
<feature type="non-terminal residue" evidence="1">
    <location>
        <position position="1"/>
    </location>
</feature>
<reference evidence="1" key="1">
    <citation type="journal article" date="2015" name="Nature">
        <title>Complex archaea that bridge the gap between prokaryotes and eukaryotes.</title>
        <authorList>
            <person name="Spang A."/>
            <person name="Saw J.H."/>
            <person name="Jorgensen S.L."/>
            <person name="Zaremba-Niedzwiedzka K."/>
            <person name="Martijn J."/>
            <person name="Lind A.E."/>
            <person name="van Eijk R."/>
            <person name="Schleper C."/>
            <person name="Guy L."/>
            <person name="Ettema T.J."/>
        </authorList>
    </citation>
    <scope>NUCLEOTIDE SEQUENCE</scope>
</reference>
<protein>
    <submittedName>
        <fullName evidence="1">Uncharacterized protein</fullName>
    </submittedName>
</protein>